<evidence type="ECO:0000256" key="1">
    <source>
        <dbReference type="SAM" id="MobiDB-lite"/>
    </source>
</evidence>
<protein>
    <submittedName>
        <fullName evidence="2">Uncharacterized protein</fullName>
    </submittedName>
</protein>
<gene>
    <name evidence="2" type="ORF">BDV30DRAFT_247350</name>
</gene>
<proteinExistence type="predicted"/>
<organism evidence="2 3">
    <name type="scientific">Aspergillus minisclerotigenes</name>
    <dbReference type="NCBI Taxonomy" id="656917"/>
    <lineage>
        <taxon>Eukaryota</taxon>
        <taxon>Fungi</taxon>
        <taxon>Dikarya</taxon>
        <taxon>Ascomycota</taxon>
        <taxon>Pezizomycotina</taxon>
        <taxon>Eurotiomycetes</taxon>
        <taxon>Eurotiomycetidae</taxon>
        <taxon>Eurotiales</taxon>
        <taxon>Aspergillaceae</taxon>
        <taxon>Aspergillus</taxon>
        <taxon>Aspergillus subgen. Circumdati</taxon>
    </lineage>
</organism>
<evidence type="ECO:0000313" key="2">
    <source>
        <dbReference type="EMBL" id="KAB8266836.1"/>
    </source>
</evidence>
<name>A0A5N6IKC0_9EURO</name>
<dbReference type="AlphaFoldDB" id="A0A5N6IKC0"/>
<sequence length="138" mass="15465">MAKMKNFATVTGYLTRTLIIQQSITDKASGLVESGVCFQTRYTNKYGIDRFTKARKDLQPLFTSQTCIFPVGLFALIVFEQSQIIRSHVPQPTPHAGPVVKVSAWVGHMTNHSDRNETTTSTLTFTDGSPGQRIEHYR</sequence>
<keyword evidence="3" id="KW-1185">Reference proteome</keyword>
<feature type="region of interest" description="Disordered" evidence="1">
    <location>
        <begin position="111"/>
        <end position="138"/>
    </location>
</feature>
<evidence type="ECO:0000313" key="3">
    <source>
        <dbReference type="Proteomes" id="UP000326289"/>
    </source>
</evidence>
<accession>A0A5N6IKC0</accession>
<dbReference type="EMBL" id="ML732933">
    <property type="protein sequence ID" value="KAB8266836.1"/>
    <property type="molecule type" value="Genomic_DNA"/>
</dbReference>
<dbReference type="Proteomes" id="UP000326289">
    <property type="component" value="Unassembled WGS sequence"/>
</dbReference>
<reference evidence="2 3" key="1">
    <citation type="submission" date="2019-04" db="EMBL/GenBank/DDBJ databases">
        <title>Fungal friends and foes A comparative genomics study of 23 Aspergillus species from section Flavi.</title>
        <authorList>
            <consortium name="DOE Joint Genome Institute"/>
            <person name="Kjaerbolling I."/>
            <person name="Vesth T.C."/>
            <person name="Frisvad J.C."/>
            <person name="Nybo J.L."/>
            <person name="Theobald S."/>
            <person name="Kildgaard S."/>
            <person name="Petersen T.I."/>
            <person name="Kuo A."/>
            <person name="Sato A."/>
            <person name="Lyhne E.K."/>
            <person name="Kogle M.E."/>
            <person name="Wiebenga A."/>
            <person name="Kun R.S."/>
            <person name="Lubbers R.J."/>
            <person name="Makela M.R."/>
            <person name="Barry K."/>
            <person name="Chovatia M."/>
            <person name="Clum A."/>
            <person name="Daum C."/>
            <person name="Haridas S."/>
            <person name="He G."/>
            <person name="LaButti K."/>
            <person name="Lipzen A."/>
            <person name="Mondo S."/>
            <person name="Pangilinan J."/>
            <person name="Riley R."/>
            <person name="Salamov A."/>
            <person name="Simmons B.A."/>
            <person name="Magnuson J.K."/>
            <person name="Henrissat B."/>
            <person name="Mortensen U.H."/>
            <person name="Larsen T.O."/>
            <person name="De vries R.P."/>
            <person name="Grigoriev I.V."/>
            <person name="Machida M."/>
            <person name="Baker S.E."/>
            <person name="Andersen M.R."/>
        </authorList>
    </citation>
    <scope>NUCLEOTIDE SEQUENCE [LARGE SCALE GENOMIC DNA]</scope>
    <source>
        <strain evidence="2 3">CBS 117635</strain>
    </source>
</reference>